<proteinExistence type="predicted"/>
<dbReference type="GO" id="GO:0003676">
    <property type="term" value="F:nucleic acid binding"/>
    <property type="evidence" value="ECO:0007669"/>
    <property type="project" value="InterPro"/>
</dbReference>
<feature type="domain" description="Card1 CARF" evidence="2">
    <location>
        <begin position="4"/>
        <end position="125"/>
    </location>
</feature>
<accession>A0A644VR46</accession>
<dbReference type="InterPro" id="IPR011335">
    <property type="entry name" value="Restrct_endonuc-II-like"/>
</dbReference>
<dbReference type="Pfam" id="PF23400">
    <property type="entry name" value="CARF_Card1"/>
    <property type="match status" value="1"/>
</dbReference>
<dbReference type="AlphaFoldDB" id="A0A644VR46"/>
<comment type="caution">
    <text evidence="3">The sequence shown here is derived from an EMBL/GenBank/DDBJ whole genome shotgun (WGS) entry which is preliminary data.</text>
</comment>
<feature type="domain" description="Card1 endonuclease" evidence="1">
    <location>
        <begin position="231"/>
        <end position="336"/>
    </location>
</feature>
<evidence type="ECO:0000259" key="1">
    <source>
        <dbReference type="Pfam" id="PF09002"/>
    </source>
</evidence>
<dbReference type="Gene3D" id="3.40.50.10770">
    <property type="entry name" value="Hypothetical protein VC1899 like domain (Restriction endonuclease-like)"/>
    <property type="match status" value="1"/>
</dbReference>
<dbReference type="InterPro" id="IPR011856">
    <property type="entry name" value="tRNA_endonuc-like_dom_sf"/>
</dbReference>
<organism evidence="3">
    <name type="scientific">bioreactor metagenome</name>
    <dbReference type="NCBI Taxonomy" id="1076179"/>
    <lineage>
        <taxon>unclassified sequences</taxon>
        <taxon>metagenomes</taxon>
        <taxon>ecological metagenomes</taxon>
    </lineage>
</organism>
<name>A0A644VR46_9ZZZZ</name>
<evidence type="ECO:0000313" key="3">
    <source>
        <dbReference type="EMBL" id="MPL93858.1"/>
    </source>
</evidence>
<dbReference type="SUPFAM" id="SSF52980">
    <property type="entry name" value="Restriction endonuclease-like"/>
    <property type="match status" value="1"/>
</dbReference>
<evidence type="ECO:0008006" key="4">
    <source>
        <dbReference type="Google" id="ProtNLM"/>
    </source>
</evidence>
<evidence type="ECO:0000259" key="2">
    <source>
        <dbReference type="Pfam" id="PF23400"/>
    </source>
</evidence>
<dbReference type="InterPro" id="IPR015093">
    <property type="entry name" value="Card1_endonucl_dom"/>
</dbReference>
<dbReference type="Pfam" id="PF09002">
    <property type="entry name" value="Card1_endonuc"/>
    <property type="match status" value="1"/>
</dbReference>
<reference evidence="3" key="1">
    <citation type="submission" date="2019-08" db="EMBL/GenBank/DDBJ databases">
        <authorList>
            <person name="Kucharzyk K."/>
            <person name="Murdoch R.W."/>
            <person name="Higgins S."/>
            <person name="Loffler F."/>
        </authorList>
    </citation>
    <scope>NUCLEOTIDE SEQUENCE</scope>
</reference>
<protein>
    <recommendedName>
        <fullName evidence="4">DUF1887 domain-containing protein</fullName>
    </recommendedName>
</protein>
<dbReference type="EMBL" id="VSSQ01000406">
    <property type="protein sequence ID" value="MPL93858.1"/>
    <property type="molecule type" value="Genomic_DNA"/>
</dbReference>
<gene>
    <name evidence="3" type="ORF">SDC9_40006</name>
</gene>
<sequence>MANIHIALVGGQTTPVYQGIMYTNPDRVILIHSTQTETEANRINAEIMIECELIKFNPVDLQQISDAVIKLKNGFSTNDHITINVGGGTKPWSIIFYEYFRKDANTQLFYIDQNNLMWDLKTNEKSEVDFDMDVQFRLLGNPLTRFTSFSEYSPEDKQVCVGIRTLRNVNFRVFFNLTKQLYDNPNLNYVSSSLGSFIQRYPADQSYHVEMKGRSGVRSLILSAPHIDSLILNTGWFELEIAELLSGWSKAKEIRLNCVFPSLNETSKNEIDIIIHTGTKLLFVECKTSIFDNTTIDKFASAVKLYGGLGSKALFITDTAMKSKAIEKCRDHGIMHYSLQNNPEGKTHKEVLFEILDKELINLNAK</sequence>
<dbReference type="InterPro" id="IPR056339">
    <property type="entry name" value="CARF_Card1"/>
</dbReference>
<dbReference type="Gene3D" id="3.40.1350.10">
    <property type="match status" value="1"/>
</dbReference>